<dbReference type="EMBL" id="CP012365">
    <property type="protein sequence ID" value="AKX60033.1"/>
    <property type="molecule type" value="Genomic_DNA"/>
</dbReference>
<accession>A0A0K1XFS5</accession>
<dbReference type="PANTHER" id="PTHR32309">
    <property type="entry name" value="TYROSINE-PROTEIN KINASE"/>
    <property type="match status" value="1"/>
</dbReference>
<dbReference type="AlphaFoldDB" id="A0A0K1XFS5"/>
<dbReference type="PANTHER" id="PTHR32309:SF13">
    <property type="entry name" value="FERRIC ENTEROBACTIN TRANSPORT PROTEIN FEPE"/>
    <property type="match status" value="1"/>
</dbReference>
<comment type="subcellular location">
    <subcellularLocation>
        <location evidence="1">Cell membrane</location>
        <topology evidence="1">Multi-pass membrane protein</topology>
    </subcellularLocation>
</comment>
<evidence type="ECO:0000256" key="1">
    <source>
        <dbReference type="ARBA" id="ARBA00004651"/>
    </source>
</evidence>
<feature type="domain" description="Polysaccharide chain length determinant N-terminal" evidence="7">
    <location>
        <begin position="13"/>
        <end position="109"/>
    </location>
</feature>
<evidence type="ECO:0000256" key="6">
    <source>
        <dbReference type="SAM" id="Phobius"/>
    </source>
</evidence>
<dbReference type="Gene3D" id="3.30.1890.10">
    <property type="entry name" value="FepE-like"/>
    <property type="match status" value="1"/>
</dbReference>
<sequence>MQSSAEKTRNAGDEIDLFELAKSIWQEKLTVILVTVLITALAVIYALLATPVYETEVTLLPPQTSDIQGYNQGRLAVNSSLHKYTTSGVYKDFLRQLRSRQLRNQMLDEVYVPLLPAETDLSNHQALQARFSKVVSIKQADAKNAPELYQVKVTLTDPEQAAMLANTYVETAVKLTKQQIEKDIFTERNRLLEDVSLRIGSLVEQAQKKREDELVKLKEALVIASSLGIEQPVLPVGKSTSEGAAYVDRNLLYMRGAKALQAQISVLEKRESDLPFIGEYQDLAAKLELLKALKLDSNQVAVVTIDELAEVPVKPVKPKKVMIIILGFVLGGVLSILVLIIKKLSRRRKISV</sequence>
<dbReference type="GO" id="GO:0005886">
    <property type="term" value="C:plasma membrane"/>
    <property type="evidence" value="ECO:0007669"/>
    <property type="project" value="UniProtKB-SubCell"/>
</dbReference>
<proteinExistence type="predicted"/>
<dbReference type="RefSeq" id="WP_053101279.1">
    <property type="nucleotide sequence ID" value="NZ_CP012365.1"/>
</dbReference>
<dbReference type="InterPro" id="IPR050445">
    <property type="entry name" value="Bact_polysacc_biosynth/exp"/>
</dbReference>
<evidence type="ECO:0008006" key="11">
    <source>
        <dbReference type="Google" id="ProtNLM"/>
    </source>
</evidence>
<keyword evidence="5 6" id="KW-0472">Membrane</keyword>
<dbReference type="InterPro" id="IPR003856">
    <property type="entry name" value="LPS_length_determ_N"/>
</dbReference>
<feature type="transmembrane region" description="Helical" evidence="6">
    <location>
        <begin position="321"/>
        <end position="341"/>
    </location>
</feature>
<name>A0A0K1XFS5_9GAMM</name>
<keyword evidence="3 6" id="KW-0812">Transmembrane</keyword>
<evidence type="ECO:0000259" key="7">
    <source>
        <dbReference type="Pfam" id="PF02706"/>
    </source>
</evidence>
<feature type="transmembrane region" description="Helical" evidence="6">
    <location>
        <begin position="29"/>
        <end position="48"/>
    </location>
</feature>
<organism evidence="9 10">
    <name type="scientific">Thiopseudomonas alkaliphila</name>
    <dbReference type="NCBI Taxonomy" id="1697053"/>
    <lineage>
        <taxon>Bacteria</taxon>
        <taxon>Pseudomonadati</taxon>
        <taxon>Pseudomonadota</taxon>
        <taxon>Gammaproteobacteria</taxon>
        <taxon>Pseudomonadales</taxon>
        <taxon>Pseudomonadaceae</taxon>
        <taxon>Thiopseudomonas</taxon>
    </lineage>
</organism>
<gene>
    <name evidence="9" type="ORF">AKN88_08900</name>
</gene>
<dbReference type="Proteomes" id="UP000063953">
    <property type="component" value="Chromosome"/>
</dbReference>
<keyword evidence="10" id="KW-1185">Reference proteome</keyword>
<protein>
    <recommendedName>
        <fullName evidence="11">Chain length determinant protein (Polysaccharide antigen chain regulator)</fullName>
    </recommendedName>
</protein>
<evidence type="ECO:0000259" key="8">
    <source>
        <dbReference type="Pfam" id="PF13807"/>
    </source>
</evidence>
<keyword evidence="2" id="KW-1003">Cell membrane</keyword>
<evidence type="ECO:0000256" key="2">
    <source>
        <dbReference type="ARBA" id="ARBA00022475"/>
    </source>
</evidence>
<dbReference type="InterPro" id="IPR032807">
    <property type="entry name" value="GNVR"/>
</dbReference>
<dbReference type="SUPFAM" id="SSF160355">
    <property type="entry name" value="Bacterial polysaccharide co-polymerase-like"/>
    <property type="match status" value="1"/>
</dbReference>
<feature type="domain" description="Tyrosine-protein kinase G-rich" evidence="8">
    <location>
        <begin position="287"/>
        <end position="343"/>
    </location>
</feature>
<evidence type="ECO:0000256" key="5">
    <source>
        <dbReference type="ARBA" id="ARBA00023136"/>
    </source>
</evidence>
<keyword evidence="4 6" id="KW-1133">Transmembrane helix</keyword>
<dbReference type="Pfam" id="PF02706">
    <property type="entry name" value="Wzz"/>
    <property type="match status" value="1"/>
</dbReference>
<dbReference type="GO" id="GO:0004713">
    <property type="term" value="F:protein tyrosine kinase activity"/>
    <property type="evidence" value="ECO:0007669"/>
    <property type="project" value="TreeGrafter"/>
</dbReference>
<dbReference type="Pfam" id="PF13807">
    <property type="entry name" value="GNVR"/>
    <property type="match status" value="1"/>
</dbReference>
<evidence type="ECO:0000256" key="3">
    <source>
        <dbReference type="ARBA" id="ARBA00022692"/>
    </source>
</evidence>
<evidence type="ECO:0000256" key="4">
    <source>
        <dbReference type="ARBA" id="ARBA00022989"/>
    </source>
</evidence>
<evidence type="ECO:0000313" key="9">
    <source>
        <dbReference type="EMBL" id="AKX60033.1"/>
    </source>
</evidence>
<evidence type="ECO:0000313" key="10">
    <source>
        <dbReference type="Proteomes" id="UP000063953"/>
    </source>
</evidence>
<reference evidence="9 10" key="1">
    <citation type="journal article" date="2015" name="Genome Announc.">
        <title>Genome Sequences of Oblitimonas alkaliphila gen. nov. sp. nov. (Proposed), a Novel Bacterium of the Pseudomonadaceae Family.</title>
        <authorList>
            <person name="Lauer A.C."/>
            <person name="Nicholson A.C."/>
            <person name="Humrighouse B.W."/>
            <person name="Emery B."/>
            <person name="Drobish A."/>
            <person name="Juieng P."/>
            <person name="Loparev V."/>
            <person name="McQuiston J.R."/>
        </authorList>
    </citation>
    <scope>NUCLEOTIDE SEQUENCE [LARGE SCALE GENOMIC DNA]</scope>
    <source>
        <strain evidence="9 10">E5571</strain>
    </source>
</reference>